<sequence length="270" mass="30729">MNFTAEFNQSEMKKYLIVFLMTILMGCGGTKTDNKIEEVKMGPPKTEHHSASITKVFEAHGGFGNWSEMKQLSYDMSNGQHHLIELQSRYTRIESENDTTGFDGNEVWMMPATANASRARMTYNLYFYFYAFPFVVGDQGVIYEDVEPMNILGTIYNGVKVSYESGVGESSKDNYIIYSDPETNKMAWLMYTATFGGEEASDRWSLIKYDQWQTINGITIPKSLQWYQYTDGEVGGMRNEVLFENVKLSKEVPSMDNFKMPEGAQVAPKG</sequence>
<evidence type="ECO:0008006" key="3">
    <source>
        <dbReference type="Google" id="ProtNLM"/>
    </source>
</evidence>
<dbReference type="STRING" id="296218.AWN68_17470"/>
<evidence type="ECO:0000313" key="2">
    <source>
        <dbReference type="Proteomes" id="UP000075615"/>
    </source>
</evidence>
<protein>
    <recommendedName>
        <fullName evidence="3">Threonine synthase</fullName>
    </recommendedName>
</protein>
<name>A0A150XNQ8_9BACT</name>
<dbReference type="Pfam" id="PF20113">
    <property type="entry name" value="DUF6503"/>
    <property type="match status" value="1"/>
</dbReference>
<evidence type="ECO:0000313" key="1">
    <source>
        <dbReference type="EMBL" id="KYG80285.1"/>
    </source>
</evidence>
<gene>
    <name evidence="1" type="ORF">AWN68_17470</name>
</gene>
<dbReference type="EMBL" id="LRDB01000008">
    <property type="protein sequence ID" value="KYG80285.1"/>
    <property type="molecule type" value="Genomic_DNA"/>
</dbReference>
<proteinExistence type="predicted"/>
<keyword evidence="2" id="KW-1185">Reference proteome</keyword>
<dbReference type="AlphaFoldDB" id="A0A150XNQ8"/>
<dbReference type="InterPro" id="IPR045444">
    <property type="entry name" value="DUF6503"/>
</dbReference>
<dbReference type="Proteomes" id="UP000075615">
    <property type="component" value="Unassembled WGS sequence"/>
</dbReference>
<comment type="caution">
    <text evidence="1">The sequence shown here is derived from an EMBL/GenBank/DDBJ whole genome shotgun (WGS) entry which is preliminary data.</text>
</comment>
<reference evidence="1 2" key="1">
    <citation type="submission" date="2016-01" db="EMBL/GenBank/DDBJ databases">
        <title>Genome sequencing of Roseivirga echinicomitans KMM 6058.</title>
        <authorList>
            <person name="Selvaratnam C."/>
            <person name="Thevarajoo S."/>
            <person name="Goh K.M."/>
            <person name="Ee R."/>
            <person name="Chan K.-G."/>
            <person name="Chong C.S."/>
        </authorList>
    </citation>
    <scope>NUCLEOTIDE SEQUENCE [LARGE SCALE GENOMIC DNA]</scope>
    <source>
        <strain evidence="1 2">KMM 6058</strain>
    </source>
</reference>
<organism evidence="1 2">
    <name type="scientific">Roseivirga echinicomitans</name>
    <dbReference type="NCBI Taxonomy" id="296218"/>
    <lineage>
        <taxon>Bacteria</taxon>
        <taxon>Pseudomonadati</taxon>
        <taxon>Bacteroidota</taxon>
        <taxon>Cytophagia</taxon>
        <taxon>Cytophagales</taxon>
        <taxon>Roseivirgaceae</taxon>
        <taxon>Roseivirga</taxon>
    </lineage>
</organism>
<accession>A0A150XNQ8</accession>